<proteinExistence type="predicted"/>
<accession>A0A6I8W7D1</accession>
<dbReference type="Proteomes" id="UP000001819">
    <property type="component" value="Chromosome X"/>
</dbReference>
<dbReference type="AlphaFoldDB" id="A0A6I8W7D1"/>
<evidence type="ECO:0000313" key="3">
    <source>
        <dbReference type="RefSeq" id="XP_033239263.1"/>
    </source>
</evidence>
<organism evidence="2 3">
    <name type="scientific">Drosophila pseudoobscura pseudoobscura</name>
    <name type="common">Fruit fly</name>
    <dbReference type="NCBI Taxonomy" id="46245"/>
    <lineage>
        <taxon>Eukaryota</taxon>
        <taxon>Metazoa</taxon>
        <taxon>Ecdysozoa</taxon>
        <taxon>Arthropoda</taxon>
        <taxon>Hexapoda</taxon>
        <taxon>Insecta</taxon>
        <taxon>Pterygota</taxon>
        <taxon>Neoptera</taxon>
        <taxon>Endopterygota</taxon>
        <taxon>Diptera</taxon>
        <taxon>Brachycera</taxon>
        <taxon>Muscomorpha</taxon>
        <taxon>Ephydroidea</taxon>
        <taxon>Drosophilidae</taxon>
        <taxon>Drosophila</taxon>
        <taxon>Sophophora</taxon>
    </lineage>
</organism>
<evidence type="ECO:0000313" key="2">
    <source>
        <dbReference type="Proteomes" id="UP000001819"/>
    </source>
</evidence>
<feature type="region of interest" description="Disordered" evidence="1">
    <location>
        <begin position="77"/>
        <end position="101"/>
    </location>
</feature>
<dbReference type="InParanoid" id="A0A6I8W7D1"/>
<protein>
    <submittedName>
        <fullName evidence="3">Uncharacterized protein</fullName>
    </submittedName>
</protein>
<keyword evidence="2" id="KW-1185">Reference proteome</keyword>
<dbReference type="ExpressionAtlas" id="A0A6I8W7D1">
    <property type="expression patterns" value="baseline"/>
</dbReference>
<evidence type="ECO:0000256" key="1">
    <source>
        <dbReference type="SAM" id="MobiDB-lite"/>
    </source>
</evidence>
<name>A0A6I8W7D1_DROPS</name>
<gene>
    <name evidence="3" type="primary">LOC4814875</name>
</gene>
<reference evidence="3" key="1">
    <citation type="submission" date="2025-08" db="UniProtKB">
        <authorList>
            <consortium name="RefSeq"/>
        </authorList>
    </citation>
    <scope>IDENTIFICATION</scope>
    <source>
        <strain evidence="3">MV-25-SWS-2005</strain>
        <tissue evidence="3">Whole body</tissue>
    </source>
</reference>
<sequence length="101" mass="11303">MVEEQTIVVDDDITNVNRESSDDQFLINRSRRNAVHFSSVGEFLSSLNITDTGLTSLKGLHSLSLEHYKKCMLAPEESDREIHSSGSMIENEIGQPPADRI</sequence>
<dbReference type="KEGG" id="dpo:4814875"/>
<dbReference type="RefSeq" id="XP_033239263.1">
    <property type="nucleotide sequence ID" value="XM_033383372.1"/>
</dbReference>